<dbReference type="Pfam" id="PF00703">
    <property type="entry name" value="Glyco_hydro_2"/>
    <property type="match status" value="1"/>
</dbReference>
<feature type="domain" description="Glycosyl hydrolases family 2 sugar binding" evidence="6">
    <location>
        <begin position="113"/>
        <end position="207"/>
    </location>
</feature>
<evidence type="ECO:0000259" key="5">
    <source>
        <dbReference type="Pfam" id="PF02836"/>
    </source>
</evidence>
<dbReference type="RefSeq" id="WP_111445748.1">
    <property type="nucleotide sequence ID" value="NZ_QKZK01000013.1"/>
</dbReference>
<dbReference type="GO" id="GO:0004553">
    <property type="term" value="F:hydrolase activity, hydrolyzing O-glycosyl compounds"/>
    <property type="evidence" value="ECO:0007669"/>
    <property type="project" value="InterPro"/>
</dbReference>
<comment type="caution">
    <text evidence="9">The sequence shown here is derived from an EMBL/GenBank/DDBJ whole genome shotgun (WGS) entry which is preliminary data.</text>
</comment>
<dbReference type="InterPro" id="IPR032311">
    <property type="entry name" value="DUF4982"/>
</dbReference>
<dbReference type="InterPro" id="IPR017853">
    <property type="entry name" value="GH"/>
</dbReference>
<protein>
    <submittedName>
        <fullName evidence="9">Beta-galactosidase</fullName>
    </submittedName>
</protein>
<keyword evidence="2" id="KW-0378">Hydrolase</keyword>
<dbReference type="SUPFAM" id="SSF49785">
    <property type="entry name" value="Galactose-binding domain-like"/>
    <property type="match status" value="2"/>
</dbReference>
<evidence type="ECO:0000256" key="3">
    <source>
        <dbReference type="ARBA" id="ARBA00023295"/>
    </source>
</evidence>
<dbReference type="InterPro" id="IPR006102">
    <property type="entry name" value="Ig-like_GH2"/>
</dbReference>
<sequence length="955" mass="106499">MTLHKRTTSTLILLFCIGMLMTASARERLLMDFGWKFAFGHPFDKSRDFNTGTSYFSYMAKAGYGDGAAAAGFDDRTWRSLDVPHDWAVEAPFEGRASHSHGYKAVGPGFPETSVGWYRKTFTMPAADKGKRIFLEFDGVSRDARVWVNGFYCGNEPSGYNSFSFDVSEYLNYGGSNVIAVRADVTTEEGWYYEGAGIYRHVWLTKTDPLHVPQYGTFVTSQVDGNNAKVTARVKVMNKHLSAVSFDVHHRVVDALGATVAEALERGKSLKSFGKDEFVTEFAVPNARLWSLNDPHLYQLHTTLTRDGKVVDEYHTNFGIRTIRFDANKGFFLNGEHVKLKGTNNHQDHAGVGVAMPDGLQEYRIRQLKVMGSNAYRCSHNPPTPELLDVCDRLGMLVIDENRLMGITDHDLHQCERLIVRDRNHPSIIAWSIGNEEWAIETYERGADIVRVMQAFVKTIDSTRYVNAAVSGAWETGIGTAIDVMGFNYLRHGNTDVHHANHPWQPSMGTEEGSTNTTRGIYFDDPEKQYLSAYDRPTNGFVSIQQGWKHYAERDYLAGMFIWTGFDYRGESTPYSFPSVGSYFGMLDQCGFPKDNVYYLRSWWGNEPVLHILPHWNWPGREGQEIDVWVYSNMDEVELIVNKKSLGRQTMQRNGHLSWKVPYAPGTVEAIGYKNGKRFMNKLVSTTGTPAAVALVPDRASVKADREDISVVTVQVVDKKGAVVPDANHEVMFEITGPGRIIGVGNGDPTSHEADRFVESVKVLSTSGWKEYAAQSLDVNAAVQPAFDDATWHDAFPGGGLAPGSVPQTTVYRGTIQVAETELKGQINWMFRSIGRHQKVYVNGRLLADGLSDDVARHEFALSADWLKPGNNVVAIVAEPFVKKHAWDNVNVHPGDVQVVLPPAQWQRKTFNGLAQIIIQSTRQPGDIVLTATSKGLKSGSLVIKSLPAKVRPSL</sequence>
<dbReference type="InterPro" id="IPR006104">
    <property type="entry name" value="Glyco_hydro_2_N"/>
</dbReference>
<accession>A0A2W7N9R3</accession>
<evidence type="ECO:0000259" key="7">
    <source>
        <dbReference type="Pfam" id="PF16355"/>
    </source>
</evidence>
<gene>
    <name evidence="9" type="ORF">LX69_01888</name>
</gene>
<dbReference type="OrthoDB" id="857501at2"/>
<dbReference type="Proteomes" id="UP000249239">
    <property type="component" value="Unassembled WGS sequence"/>
</dbReference>
<dbReference type="PANTHER" id="PTHR42732">
    <property type="entry name" value="BETA-GALACTOSIDASE"/>
    <property type="match status" value="1"/>
</dbReference>
<proteinExistence type="inferred from homology"/>
<organism evidence="9 10">
    <name type="scientific">Breznakibacter xylanolyticus</name>
    <dbReference type="NCBI Taxonomy" id="990"/>
    <lineage>
        <taxon>Bacteria</taxon>
        <taxon>Pseudomonadati</taxon>
        <taxon>Bacteroidota</taxon>
        <taxon>Bacteroidia</taxon>
        <taxon>Marinilabiliales</taxon>
        <taxon>Marinilabiliaceae</taxon>
        <taxon>Breznakibacter</taxon>
    </lineage>
</organism>
<dbReference type="EMBL" id="QKZK01000013">
    <property type="protein sequence ID" value="PZX16393.1"/>
    <property type="molecule type" value="Genomic_DNA"/>
</dbReference>
<feature type="domain" description="DUF4982" evidence="7">
    <location>
        <begin position="623"/>
        <end position="678"/>
    </location>
</feature>
<dbReference type="PRINTS" id="PR00132">
    <property type="entry name" value="GLHYDRLASE2"/>
</dbReference>
<evidence type="ECO:0000259" key="4">
    <source>
        <dbReference type="Pfam" id="PF00703"/>
    </source>
</evidence>
<dbReference type="InterPro" id="IPR040605">
    <property type="entry name" value="Glyco_hydro2_dom5"/>
</dbReference>
<dbReference type="GO" id="GO:0005975">
    <property type="term" value="P:carbohydrate metabolic process"/>
    <property type="evidence" value="ECO:0007669"/>
    <property type="project" value="InterPro"/>
</dbReference>
<dbReference type="Pfam" id="PF02837">
    <property type="entry name" value="Glyco_hydro_2_N"/>
    <property type="match status" value="1"/>
</dbReference>
<evidence type="ECO:0000259" key="6">
    <source>
        <dbReference type="Pfam" id="PF02837"/>
    </source>
</evidence>
<dbReference type="InterPro" id="IPR013783">
    <property type="entry name" value="Ig-like_fold"/>
</dbReference>
<dbReference type="InterPro" id="IPR006103">
    <property type="entry name" value="Glyco_hydro_2_cat"/>
</dbReference>
<reference evidence="9 10" key="1">
    <citation type="submission" date="2018-06" db="EMBL/GenBank/DDBJ databases">
        <title>Genomic Encyclopedia of Archaeal and Bacterial Type Strains, Phase II (KMG-II): from individual species to whole genera.</title>
        <authorList>
            <person name="Goeker M."/>
        </authorList>
    </citation>
    <scope>NUCLEOTIDE SEQUENCE [LARGE SCALE GENOMIC DNA]</scope>
    <source>
        <strain evidence="9 10">DSM 6779</strain>
    </source>
</reference>
<dbReference type="Pfam" id="PF16355">
    <property type="entry name" value="DUF4982"/>
    <property type="match status" value="1"/>
</dbReference>
<name>A0A2W7N9R3_9BACT</name>
<dbReference type="SUPFAM" id="SSF51445">
    <property type="entry name" value="(Trans)glycosidases"/>
    <property type="match status" value="1"/>
</dbReference>
<feature type="domain" description="Glycoside hydrolase family 2 catalytic" evidence="5">
    <location>
        <begin position="410"/>
        <end position="578"/>
    </location>
</feature>
<evidence type="ECO:0000256" key="1">
    <source>
        <dbReference type="ARBA" id="ARBA00007401"/>
    </source>
</evidence>
<comment type="similarity">
    <text evidence="1">Belongs to the glycosyl hydrolase 2 family.</text>
</comment>
<evidence type="ECO:0000259" key="8">
    <source>
        <dbReference type="Pfam" id="PF18565"/>
    </source>
</evidence>
<evidence type="ECO:0000313" key="10">
    <source>
        <dbReference type="Proteomes" id="UP000249239"/>
    </source>
</evidence>
<dbReference type="NCBIfam" id="NF041462">
    <property type="entry name" value="GalA"/>
    <property type="match status" value="1"/>
</dbReference>
<keyword evidence="3" id="KW-0326">Glycosidase</keyword>
<dbReference type="Gene3D" id="3.20.20.80">
    <property type="entry name" value="Glycosidases"/>
    <property type="match status" value="1"/>
</dbReference>
<dbReference type="InterPro" id="IPR048230">
    <property type="entry name" value="GalA-like"/>
</dbReference>
<dbReference type="Pfam" id="PF18565">
    <property type="entry name" value="Glyco_hydro2_C5"/>
    <property type="match status" value="1"/>
</dbReference>
<dbReference type="SUPFAM" id="SSF49303">
    <property type="entry name" value="beta-Galactosidase/glucuronidase domain"/>
    <property type="match status" value="1"/>
</dbReference>
<evidence type="ECO:0000256" key="2">
    <source>
        <dbReference type="ARBA" id="ARBA00022801"/>
    </source>
</evidence>
<dbReference type="PANTHER" id="PTHR42732:SF1">
    <property type="entry name" value="BETA-MANNOSIDASE"/>
    <property type="match status" value="1"/>
</dbReference>
<dbReference type="InterPro" id="IPR006101">
    <property type="entry name" value="Glyco_hydro_2"/>
</dbReference>
<dbReference type="Gene3D" id="2.60.120.260">
    <property type="entry name" value="Galactose-binding domain-like"/>
    <property type="match status" value="2"/>
</dbReference>
<dbReference type="AlphaFoldDB" id="A0A2W7N9R3"/>
<dbReference type="InterPro" id="IPR036156">
    <property type="entry name" value="Beta-gal/glucu_dom_sf"/>
</dbReference>
<keyword evidence="10" id="KW-1185">Reference proteome</keyword>
<dbReference type="InterPro" id="IPR051913">
    <property type="entry name" value="GH2_Domain-Containing"/>
</dbReference>
<dbReference type="Pfam" id="PF02836">
    <property type="entry name" value="Glyco_hydro_2_C"/>
    <property type="match status" value="2"/>
</dbReference>
<feature type="domain" description="Glycoside hydrolase family 2 immunoglobulin-like beta-sandwich" evidence="4">
    <location>
        <begin position="217"/>
        <end position="321"/>
    </location>
</feature>
<dbReference type="Gene3D" id="2.60.40.10">
    <property type="entry name" value="Immunoglobulins"/>
    <property type="match status" value="4"/>
</dbReference>
<feature type="domain" description="Glycoside hydrolase family 2" evidence="8">
    <location>
        <begin position="694"/>
        <end position="755"/>
    </location>
</feature>
<evidence type="ECO:0000313" key="9">
    <source>
        <dbReference type="EMBL" id="PZX16393.1"/>
    </source>
</evidence>
<feature type="domain" description="Glycoside hydrolase family 2 catalytic" evidence="5">
    <location>
        <begin position="328"/>
        <end position="407"/>
    </location>
</feature>
<dbReference type="InterPro" id="IPR008979">
    <property type="entry name" value="Galactose-bd-like_sf"/>
</dbReference>